<protein>
    <submittedName>
        <fullName evidence="1">Uncharacterized protein</fullName>
    </submittedName>
</protein>
<evidence type="ECO:0000313" key="1">
    <source>
        <dbReference type="EMBL" id="KAJ1669455.1"/>
    </source>
</evidence>
<dbReference type="EMBL" id="JAMZIH010009910">
    <property type="protein sequence ID" value="KAJ1669455.1"/>
    <property type="molecule type" value="Genomic_DNA"/>
</dbReference>
<evidence type="ECO:0000313" key="2">
    <source>
        <dbReference type="Proteomes" id="UP001145114"/>
    </source>
</evidence>
<name>A0ACC1H6Z1_9FUNG</name>
<gene>
    <name evidence="1" type="ORF">EV182_008756</name>
</gene>
<keyword evidence="2" id="KW-1185">Reference proteome</keyword>
<reference evidence="1" key="1">
    <citation type="submission" date="2022-06" db="EMBL/GenBank/DDBJ databases">
        <title>Phylogenomic reconstructions and comparative analyses of Kickxellomycotina fungi.</title>
        <authorList>
            <person name="Reynolds N.K."/>
            <person name="Stajich J.E."/>
            <person name="Barry K."/>
            <person name="Grigoriev I.V."/>
            <person name="Crous P."/>
            <person name="Smith M.E."/>
        </authorList>
    </citation>
    <scope>NUCLEOTIDE SEQUENCE</scope>
    <source>
        <strain evidence="1">RSA 2271</strain>
    </source>
</reference>
<comment type="caution">
    <text evidence="1">The sequence shown here is derived from an EMBL/GenBank/DDBJ whole genome shotgun (WGS) entry which is preliminary data.</text>
</comment>
<feature type="non-terminal residue" evidence="1">
    <location>
        <position position="134"/>
    </location>
</feature>
<accession>A0ACC1H6Z1</accession>
<dbReference type="Proteomes" id="UP001145114">
    <property type="component" value="Unassembled WGS sequence"/>
</dbReference>
<proteinExistence type="predicted"/>
<organism evidence="1 2">
    <name type="scientific">Spiromyces aspiralis</name>
    <dbReference type="NCBI Taxonomy" id="68401"/>
    <lineage>
        <taxon>Eukaryota</taxon>
        <taxon>Fungi</taxon>
        <taxon>Fungi incertae sedis</taxon>
        <taxon>Zoopagomycota</taxon>
        <taxon>Kickxellomycotina</taxon>
        <taxon>Kickxellomycetes</taxon>
        <taxon>Kickxellales</taxon>
        <taxon>Kickxellaceae</taxon>
        <taxon>Spiromyces</taxon>
    </lineage>
</organism>
<sequence length="134" mass="15061">MKELIARLKGVPSARQLLAVEVYNHRIFQVFSDMYCVDEISRGDQIVVYQLAVDVNQIEADDSTSSYDDSDCGSGHEEDSNSRPNKDNALVGVLFTEMSLSDKSEDQPSRYHLSDRYSPHLFGDPLLLCIDKGQ</sequence>